<dbReference type="PANTHER" id="PTHR10913:SF45">
    <property type="entry name" value="FOLLISTATIN, ISOFORM A-RELATED"/>
    <property type="match status" value="1"/>
</dbReference>
<evidence type="ECO:0000313" key="7">
    <source>
        <dbReference type="Proteomes" id="UP001233172"/>
    </source>
</evidence>
<feature type="domain" description="Kazal-like" evidence="5">
    <location>
        <begin position="21"/>
        <end position="73"/>
    </location>
</feature>
<dbReference type="PROSITE" id="PS51465">
    <property type="entry name" value="KAZAL_2"/>
    <property type="match status" value="1"/>
</dbReference>
<protein>
    <submittedName>
        <fullName evidence="6">PI-actitoxin-Avd5a</fullName>
    </submittedName>
</protein>
<keyword evidence="4" id="KW-0732">Signal</keyword>
<evidence type="ECO:0000259" key="5">
    <source>
        <dbReference type="PROSITE" id="PS51465"/>
    </source>
</evidence>
<sequence>MRLFGAIVTLAVFLFFVHFSSGLPLLCEFACIALYDPVCGSDGKTYGNSCELSLANCGKPDSAKITQAGHGTC</sequence>
<dbReference type="GO" id="GO:0004867">
    <property type="term" value="F:serine-type endopeptidase inhibitor activity"/>
    <property type="evidence" value="ECO:0007669"/>
    <property type="project" value="UniProtKB-KW"/>
</dbReference>
<accession>A0AAD8FG29</accession>
<dbReference type="PANTHER" id="PTHR10913">
    <property type="entry name" value="FOLLISTATIN-RELATED"/>
    <property type="match status" value="1"/>
</dbReference>
<dbReference type="GO" id="GO:0005576">
    <property type="term" value="C:extracellular region"/>
    <property type="evidence" value="ECO:0007669"/>
    <property type="project" value="TreeGrafter"/>
</dbReference>
<feature type="chain" id="PRO_5041913759" evidence="4">
    <location>
        <begin position="23"/>
        <end position="73"/>
    </location>
</feature>
<dbReference type="SMART" id="SM00280">
    <property type="entry name" value="KAZAL"/>
    <property type="match status" value="1"/>
</dbReference>
<keyword evidence="2" id="KW-0722">Serine protease inhibitor</keyword>
<comment type="caution">
    <text evidence="6">The sequence shown here is derived from an EMBL/GenBank/DDBJ whole genome shotgun (WGS) entry which is preliminary data.</text>
</comment>
<dbReference type="CDD" id="cd00104">
    <property type="entry name" value="KAZAL_FS"/>
    <property type="match status" value="1"/>
</dbReference>
<keyword evidence="1" id="KW-0646">Protease inhibitor</keyword>
<feature type="signal peptide" evidence="4">
    <location>
        <begin position="1"/>
        <end position="22"/>
    </location>
</feature>
<organism evidence="6 7">
    <name type="scientific">Biomphalaria pfeifferi</name>
    <name type="common">Bloodfluke planorb</name>
    <name type="synonym">Freshwater snail</name>
    <dbReference type="NCBI Taxonomy" id="112525"/>
    <lineage>
        <taxon>Eukaryota</taxon>
        <taxon>Metazoa</taxon>
        <taxon>Spiralia</taxon>
        <taxon>Lophotrochozoa</taxon>
        <taxon>Mollusca</taxon>
        <taxon>Gastropoda</taxon>
        <taxon>Heterobranchia</taxon>
        <taxon>Euthyneura</taxon>
        <taxon>Panpulmonata</taxon>
        <taxon>Hygrophila</taxon>
        <taxon>Lymnaeoidea</taxon>
        <taxon>Planorbidae</taxon>
        <taxon>Biomphalaria</taxon>
    </lineage>
</organism>
<dbReference type="Pfam" id="PF07648">
    <property type="entry name" value="Kazal_2"/>
    <property type="match status" value="1"/>
</dbReference>
<evidence type="ECO:0000313" key="6">
    <source>
        <dbReference type="EMBL" id="KAK0062121.1"/>
    </source>
</evidence>
<dbReference type="InterPro" id="IPR002350">
    <property type="entry name" value="Kazal_dom"/>
</dbReference>
<keyword evidence="7" id="KW-1185">Reference proteome</keyword>
<reference evidence="6" key="2">
    <citation type="submission" date="2023-04" db="EMBL/GenBank/DDBJ databases">
        <authorList>
            <person name="Bu L."/>
            <person name="Lu L."/>
            <person name="Laidemitt M.R."/>
            <person name="Zhang S.M."/>
            <person name="Mutuku M."/>
            <person name="Mkoji G."/>
            <person name="Steinauer M."/>
            <person name="Loker E.S."/>
        </authorList>
    </citation>
    <scope>NUCLEOTIDE SEQUENCE</scope>
    <source>
        <strain evidence="6">KasaAsao</strain>
        <tissue evidence="6">Whole Snail</tissue>
    </source>
</reference>
<proteinExistence type="predicted"/>
<dbReference type="Gene3D" id="3.30.60.30">
    <property type="match status" value="1"/>
</dbReference>
<name>A0AAD8FG29_BIOPF</name>
<dbReference type="AlphaFoldDB" id="A0AAD8FG29"/>
<dbReference type="SUPFAM" id="SSF100895">
    <property type="entry name" value="Kazal-type serine protease inhibitors"/>
    <property type="match status" value="1"/>
</dbReference>
<evidence type="ECO:0000256" key="1">
    <source>
        <dbReference type="ARBA" id="ARBA00022690"/>
    </source>
</evidence>
<evidence type="ECO:0000256" key="2">
    <source>
        <dbReference type="ARBA" id="ARBA00022900"/>
    </source>
</evidence>
<dbReference type="InterPro" id="IPR050653">
    <property type="entry name" value="Prot_Inhib_GrowthFact_Antg"/>
</dbReference>
<keyword evidence="3" id="KW-1015">Disulfide bond</keyword>
<reference evidence="6" key="1">
    <citation type="journal article" date="2023" name="PLoS Negl. Trop. Dis.">
        <title>A genome sequence for Biomphalaria pfeifferi, the major vector snail for the human-infecting parasite Schistosoma mansoni.</title>
        <authorList>
            <person name="Bu L."/>
            <person name="Lu L."/>
            <person name="Laidemitt M.R."/>
            <person name="Zhang S.M."/>
            <person name="Mutuku M."/>
            <person name="Mkoji G."/>
            <person name="Steinauer M."/>
            <person name="Loker E.S."/>
        </authorList>
    </citation>
    <scope>NUCLEOTIDE SEQUENCE</scope>
    <source>
        <strain evidence="6">KasaAsao</strain>
    </source>
</reference>
<evidence type="ECO:0000256" key="3">
    <source>
        <dbReference type="ARBA" id="ARBA00023157"/>
    </source>
</evidence>
<dbReference type="Proteomes" id="UP001233172">
    <property type="component" value="Unassembled WGS sequence"/>
</dbReference>
<evidence type="ECO:0000256" key="4">
    <source>
        <dbReference type="SAM" id="SignalP"/>
    </source>
</evidence>
<gene>
    <name evidence="6" type="ORF">Bpfe_008614</name>
</gene>
<dbReference type="EMBL" id="JASAOG010000027">
    <property type="protein sequence ID" value="KAK0062121.1"/>
    <property type="molecule type" value="Genomic_DNA"/>
</dbReference>
<dbReference type="InterPro" id="IPR036058">
    <property type="entry name" value="Kazal_dom_sf"/>
</dbReference>